<keyword evidence="2" id="KW-1043">Host membrane</keyword>
<comment type="subcellular location">
    <subcellularLocation>
        <location evidence="1">Host membrane</location>
        <topology evidence="1">Multi-pass membrane protein</topology>
    </subcellularLocation>
</comment>
<dbReference type="RefSeq" id="WP_176610113.1">
    <property type="nucleotide sequence ID" value="NZ_CP056117.1"/>
</dbReference>
<dbReference type="AlphaFoldDB" id="A0A7H8UFY5"/>
<feature type="region of interest" description="Disordered" evidence="6">
    <location>
        <begin position="1"/>
        <end position="24"/>
    </location>
</feature>
<evidence type="ECO:0000256" key="1">
    <source>
        <dbReference type="ARBA" id="ARBA00004301"/>
    </source>
</evidence>
<evidence type="ECO:0000256" key="2">
    <source>
        <dbReference type="ARBA" id="ARBA00022870"/>
    </source>
</evidence>
<dbReference type="PRINTS" id="PR01375">
    <property type="entry name" value="BACINVASINB"/>
</dbReference>
<evidence type="ECO:0000256" key="7">
    <source>
        <dbReference type="SAM" id="Phobius"/>
    </source>
</evidence>
<feature type="transmembrane region" description="Helical" evidence="7">
    <location>
        <begin position="452"/>
        <end position="473"/>
    </location>
</feature>
<dbReference type="InterPro" id="IPR006972">
    <property type="entry name" value="BipB-like_C"/>
</dbReference>
<evidence type="ECO:0000256" key="3">
    <source>
        <dbReference type="ARBA" id="ARBA00023026"/>
    </source>
</evidence>
<evidence type="ECO:0000256" key="4">
    <source>
        <dbReference type="ARBA" id="ARBA00035640"/>
    </source>
</evidence>
<dbReference type="Pfam" id="PF04888">
    <property type="entry name" value="SseC"/>
    <property type="match status" value="1"/>
</dbReference>
<accession>A0A7H8UFY5</accession>
<reference evidence="9 10" key="1">
    <citation type="submission" date="2020-06" db="EMBL/GenBank/DDBJ databases">
        <title>Long-read sequencing of DSM26481-BlokeschLab.</title>
        <authorList>
            <person name="Blokesch M."/>
        </authorList>
    </citation>
    <scope>NUCLEOTIDE SEQUENCE [LARGE SCALE GENOMIC DNA]</scope>
    <source>
        <strain evidence="9 10">DSM 26481</strain>
    </source>
</reference>
<gene>
    <name evidence="9" type="primary">sctE</name>
    <name evidence="9" type="ORF">HWQ14_14665</name>
</gene>
<name>A0A7H8UFY5_ENTCL</name>
<organism evidence="9 10">
    <name type="scientific">Enterobacter cloacae</name>
    <dbReference type="NCBI Taxonomy" id="550"/>
    <lineage>
        <taxon>Bacteria</taxon>
        <taxon>Pseudomonadati</taxon>
        <taxon>Pseudomonadota</taxon>
        <taxon>Gammaproteobacteria</taxon>
        <taxon>Enterobacterales</taxon>
        <taxon>Enterobacteriaceae</taxon>
        <taxon>Enterobacter</taxon>
        <taxon>Enterobacter cloacae complex</taxon>
    </lineage>
</organism>
<dbReference type="InterPro" id="IPR003895">
    <property type="entry name" value="T3SS_SctE/BipB"/>
</dbReference>
<evidence type="ECO:0000256" key="5">
    <source>
        <dbReference type="SAM" id="Coils"/>
    </source>
</evidence>
<feature type="coiled-coil region" evidence="5">
    <location>
        <begin position="326"/>
        <end position="356"/>
    </location>
</feature>
<keyword evidence="5" id="KW-0175">Coiled coil</keyword>
<dbReference type="Gene3D" id="1.20.120.330">
    <property type="entry name" value="Nucleotidyltransferases domain 2"/>
    <property type="match status" value="1"/>
</dbReference>
<evidence type="ECO:0000259" key="8">
    <source>
        <dbReference type="Pfam" id="PF04888"/>
    </source>
</evidence>
<feature type="coiled-coil region" evidence="5">
    <location>
        <begin position="185"/>
        <end position="233"/>
    </location>
</feature>
<keyword evidence="3" id="KW-0843">Virulence</keyword>
<keyword evidence="7" id="KW-0472">Membrane</keyword>
<feature type="domain" description="Translocator protein BipB-like C-terminal" evidence="8">
    <location>
        <begin position="302"/>
        <end position="665"/>
    </location>
</feature>
<feature type="transmembrane region" description="Helical" evidence="7">
    <location>
        <begin position="363"/>
        <end position="396"/>
    </location>
</feature>
<protein>
    <submittedName>
        <fullName evidence="9">Type III secretion system translocon subunit SctE</fullName>
    </submittedName>
</protein>
<evidence type="ECO:0000313" key="10">
    <source>
        <dbReference type="Proteomes" id="UP000509421"/>
    </source>
</evidence>
<keyword evidence="7" id="KW-1133">Transmembrane helix</keyword>
<keyword evidence="7" id="KW-0812">Transmembrane</keyword>
<dbReference type="GO" id="GO:0005576">
    <property type="term" value="C:extracellular region"/>
    <property type="evidence" value="ECO:0007669"/>
    <property type="project" value="InterPro"/>
</dbReference>
<dbReference type="EMBL" id="CP056117">
    <property type="protein sequence ID" value="QKZ98826.1"/>
    <property type="molecule type" value="Genomic_DNA"/>
</dbReference>
<comment type="similarity">
    <text evidence="4">Belongs to the SctE/SipB/YopB family.</text>
</comment>
<dbReference type="GO" id="GO:0033644">
    <property type="term" value="C:host cell membrane"/>
    <property type="evidence" value="ECO:0007669"/>
    <property type="project" value="UniProtKB-SubCell"/>
</dbReference>
<proteinExistence type="inferred from homology"/>
<dbReference type="Proteomes" id="UP000509421">
    <property type="component" value="Chromosome"/>
</dbReference>
<evidence type="ECO:0000313" key="9">
    <source>
        <dbReference type="EMBL" id="QKZ98826.1"/>
    </source>
</evidence>
<dbReference type="GO" id="GO:0016020">
    <property type="term" value="C:membrane"/>
    <property type="evidence" value="ECO:0007669"/>
    <property type="project" value="InterPro"/>
</dbReference>
<sequence>MNMRVDSQDAGSYHQVSLEIGKDELKKQSEQARRLGNDGYKNHAQAGSVKSAVQSLQPEQLLAVLKNTQQALVGNGGKSAINAQEMPVLQLPQGGNAKAAASGGGQRSSAAELTELLGKITQLTANTSLEKMLSQLNSFNAMMSGATSAWSEMAAMLEQQGTQWAADSDALKAAQQQADGLSSGVDVAQKALDSAQAELDALKNQAAGQDPVSDDLQKQIDRAQTAVTSAQLALTTATGLYNGFVEKTLNPAKTAESNSRMALEATQTKSQALINTLTPQQQSAVEFQRKNNDDQSKSLNFLMALMSQLIAKSSSDDLQATAELKQKLAEASAKDAEKKAKEYEEEVRKAEEMQKTMGCIGKVLGWLITAVSFVAAAFTGGASLALAAVGLALAIGDEINQAITGNSFMADAMKPLMDAIVKPLMELMGKMFAGILEAMGVDKETAEMVGKILGAIAAAAVLVAGVIVAGSALSKVFGVVMKKIGLEVGEEASKTMGKSVAAEVQKEVTQDLAKTTLRTAAKEVSEEVAKEVTEQATKTTMQRLMDSAFAQAFKRVFQGFGRAAGMDEVKMGTIYNRTQMAVTGAAVVNTSIQVAGSIVVADMMVEASKTKAQMMKDAALQELLNEMMNRGIDTFTHRMETVNQIVKNISAVADTQLKAGRYITKQMSSVAG</sequence>
<evidence type="ECO:0000256" key="6">
    <source>
        <dbReference type="SAM" id="MobiDB-lite"/>
    </source>
</evidence>